<evidence type="ECO:0000313" key="1">
    <source>
        <dbReference type="EMBL" id="ORW64860.1"/>
    </source>
</evidence>
<gene>
    <name evidence="1" type="ORF">AWC23_02190</name>
</gene>
<keyword evidence="2" id="KW-1185">Reference proteome</keyword>
<proteinExistence type="predicted"/>
<organism evidence="1 2">
    <name type="scientific">Mycobacterium saskatchewanense</name>
    <dbReference type="NCBI Taxonomy" id="220927"/>
    <lineage>
        <taxon>Bacteria</taxon>
        <taxon>Bacillati</taxon>
        <taxon>Actinomycetota</taxon>
        <taxon>Actinomycetes</taxon>
        <taxon>Mycobacteriales</taxon>
        <taxon>Mycobacteriaceae</taxon>
        <taxon>Mycobacterium</taxon>
        <taxon>Mycobacterium simiae complex</taxon>
    </lineage>
</organism>
<protein>
    <submittedName>
        <fullName evidence="1">Uncharacterized protein</fullName>
    </submittedName>
</protein>
<dbReference type="Proteomes" id="UP000193387">
    <property type="component" value="Unassembled WGS sequence"/>
</dbReference>
<accession>A0AAJ3TUD8</accession>
<dbReference type="AlphaFoldDB" id="A0AAJ3TUD8"/>
<sequence length="267" mass="28770">MRGALKRKSAEDPAARYCRAVPTVRPAPRYWFWSHDIRPDQVAGLAMPGMRLQRLVSYRRGAPASRRFAALYWDDDGAIAAPSRTWLVDADAAAAAAAGPRAAGVSVDVVPGSGEARFTLILEPQPDPARTFHPDLSPAAVAELIDAGHTVVDLATYLRGGTRVFAAIVELRTGHHTSFFPALSHADVRRTLGPPGVLPTRVRAYHSPAGWRLAIVGERIRGTAWSVHVDLDGDDVSSRLEQHRAYPLDLDAVGHGLSVRFAVVAAA</sequence>
<dbReference type="EMBL" id="LQPR01000078">
    <property type="protein sequence ID" value="ORW64860.1"/>
    <property type="molecule type" value="Genomic_DNA"/>
</dbReference>
<reference evidence="1 2" key="1">
    <citation type="submission" date="2016-01" db="EMBL/GenBank/DDBJ databases">
        <title>The new phylogeny of the genus Mycobacterium.</title>
        <authorList>
            <person name="Tarcisio F."/>
            <person name="Conor M."/>
            <person name="Antonella G."/>
            <person name="Elisabetta G."/>
            <person name="Giulia F.S."/>
            <person name="Sara T."/>
            <person name="Anna F."/>
            <person name="Clotilde B."/>
            <person name="Roberto B."/>
            <person name="Veronica D.S."/>
            <person name="Fabio R."/>
            <person name="Monica P."/>
            <person name="Olivier J."/>
            <person name="Enrico T."/>
            <person name="Nicola S."/>
        </authorList>
    </citation>
    <scope>NUCLEOTIDE SEQUENCE [LARGE SCALE GENOMIC DNA]</scope>
    <source>
        <strain evidence="1 2">DSM 44616</strain>
    </source>
</reference>
<evidence type="ECO:0000313" key="2">
    <source>
        <dbReference type="Proteomes" id="UP000193387"/>
    </source>
</evidence>
<name>A0AAJ3TUD8_9MYCO</name>
<comment type="caution">
    <text evidence="1">The sequence shown here is derived from an EMBL/GenBank/DDBJ whole genome shotgun (WGS) entry which is preliminary data.</text>
</comment>